<feature type="domain" description="Response regulatory" evidence="2">
    <location>
        <begin position="190"/>
        <end position="319"/>
    </location>
</feature>
<dbReference type="InterPro" id="IPR036061">
    <property type="entry name" value="CheW-like_dom_sf"/>
</dbReference>
<dbReference type="OrthoDB" id="9806105at2"/>
<protein>
    <submittedName>
        <fullName evidence="4">Chemotaxis protein CheV</fullName>
    </submittedName>
</protein>
<evidence type="ECO:0000259" key="3">
    <source>
        <dbReference type="PROSITE" id="PS50851"/>
    </source>
</evidence>
<feature type="modified residue" description="4-aspartylphosphate" evidence="1">
    <location>
        <position position="252"/>
    </location>
</feature>
<dbReference type="Gene3D" id="2.40.50.180">
    <property type="entry name" value="CheA-289, Domain 4"/>
    <property type="match status" value="1"/>
</dbReference>
<dbReference type="GO" id="GO:0000160">
    <property type="term" value="P:phosphorelay signal transduction system"/>
    <property type="evidence" value="ECO:0007669"/>
    <property type="project" value="InterPro"/>
</dbReference>
<evidence type="ECO:0000313" key="5">
    <source>
        <dbReference type="Proteomes" id="UP000023268"/>
    </source>
</evidence>
<dbReference type="InterPro" id="IPR001789">
    <property type="entry name" value="Sig_transdc_resp-reg_receiver"/>
</dbReference>
<dbReference type="SMART" id="SM00260">
    <property type="entry name" value="CheW"/>
    <property type="match status" value="1"/>
</dbReference>
<sequence length="321" mass="34911">MSSPAGTARPEHPGTHNSHLGQNRFELLLFRLGQAADSERHELFGINIFKVREIMTMPALTKMVNAPPHVLGVANIRGQIISVIDLPALTGCKPPKDDRILLVTEFARTTQGFAVEEVTEIVQVDWKHVLTANGSGGQFVTSIARVDGDAENSRLAQVIDVERILHDVQPDHAKFDHPTGKRITLPPGAVLLAADDSAMACELIQKGMEALGVPCVLTHNGKEAWEQLQTLGAQAAREGKRARDKVALLLTDLEMPELDGFNLTRLVKANPQFSDIPVVIHSSLTGSASEIQAKSAGADAYITKFHIDELADKLREVLAKR</sequence>
<dbReference type="InterPro" id="IPR002545">
    <property type="entry name" value="CheW-lke_dom"/>
</dbReference>
<dbReference type="PROSITE" id="PS50851">
    <property type="entry name" value="CHEW"/>
    <property type="match status" value="1"/>
</dbReference>
<dbReference type="AlphaFoldDB" id="A0A016XLH4"/>
<keyword evidence="1" id="KW-0597">Phosphoprotein</keyword>
<organism evidence="4 5">
    <name type="scientific">Hylemonella gracilis str. Niagara R</name>
    <dbReference type="NCBI Taxonomy" id="1458275"/>
    <lineage>
        <taxon>Bacteria</taxon>
        <taxon>Pseudomonadati</taxon>
        <taxon>Pseudomonadota</taxon>
        <taxon>Betaproteobacteria</taxon>
        <taxon>Burkholderiales</taxon>
        <taxon>Comamonadaceae</taxon>
        <taxon>Hylemonella</taxon>
    </lineage>
</organism>
<evidence type="ECO:0000313" key="4">
    <source>
        <dbReference type="EMBL" id="EYC52028.1"/>
    </source>
</evidence>
<feature type="domain" description="CheW-like" evidence="3">
    <location>
        <begin position="24"/>
        <end position="170"/>
    </location>
</feature>
<dbReference type="Pfam" id="PF01584">
    <property type="entry name" value="CheW"/>
    <property type="match status" value="1"/>
</dbReference>
<evidence type="ECO:0000259" key="2">
    <source>
        <dbReference type="PROSITE" id="PS50110"/>
    </source>
</evidence>
<accession>A0A016XLH4</accession>
<gene>
    <name evidence="4" type="ORF">AZ34_13805</name>
</gene>
<dbReference type="EMBL" id="JEMG01000001">
    <property type="protein sequence ID" value="EYC52028.1"/>
    <property type="molecule type" value="Genomic_DNA"/>
</dbReference>
<dbReference type="STRING" id="1458275.AZ34_13805"/>
<dbReference type="InterPro" id="IPR024181">
    <property type="entry name" value="Chemotax_regulator_CheV"/>
</dbReference>
<dbReference type="RefSeq" id="WP_035608933.1">
    <property type="nucleotide sequence ID" value="NZ_JEMG01000001.1"/>
</dbReference>
<dbReference type="SUPFAM" id="SSF52172">
    <property type="entry name" value="CheY-like"/>
    <property type="match status" value="1"/>
</dbReference>
<dbReference type="PANTHER" id="PTHR47233">
    <property type="entry name" value="CHEMOTAXIS PROTEIN CHEV"/>
    <property type="match status" value="1"/>
</dbReference>
<dbReference type="SMART" id="SM00448">
    <property type="entry name" value="REC"/>
    <property type="match status" value="1"/>
</dbReference>
<dbReference type="Gene3D" id="3.40.50.2300">
    <property type="match status" value="1"/>
</dbReference>
<dbReference type="eggNOG" id="COG0835">
    <property type="taxonomic scope" value="Bacteria"/>
</dbReference>
<dbReference type="SUPFAM" id="SSF50341">
    <property type="entry name" value="CheW-like"/>
    <property type="match status" value="1"/>
</dbReference>
<dbReference type="Proteomes" id="UP000023268">
    <property type="component" value="Unassembled WGS sequence"/>
</dbReference>
<proteinExistence type="predicted"/>
<dbReference type="PROSITE" id="PS50110">
    <property type="entry name" value="RESPONSE_REGULATORY"/>
    <property type="match status" value="1"/>
</dbReference>
<evidence type="ECO:0000256" key="1">
    <source>
        <dbReference type="PROSITE-ProRule" id="PRU00169"/>
    </source>
</evidence>
<name>A0A016XLH4_9BURK</name>
<reference evidence="4 5" key="1">
    <citation type="submission" date="2014-02" db="EMBL/GenBank/DDBJ databases">
        <title>Draft Genome of Hylemonella gracilis isolated from the Niagara River.</title>
        <authorList>
            <person name="Pawlowski D.R."/>
            <person name="Koudelka G.B."/>
        </authorList>
    </citation>
    <scope>NUCLEOTIDE SEQUENCE [LARGE SCALE GENOMIC DNA]</scope>
    <source>
        <strain evidence="4 5">Niagara R</strain>
    </source>
</reference>
<dbReference type="PANTHER" id="PTHR47233:SF4">
    <property type="entry name" value="CHEMOTAXIS SIGNAL TRANSDUCTION PROTEIN"/>
    <property type="match status" value="1"/>
</dbReference>
<dbReference type="GO" id="GO:0006935">
    <property type="term" value="P:chemotaxis"/>
    <property type="evidence" value="ECO:0007669"/>
    <property type="project" value="InterPro"/>
</dbReference>
<dbReference type="PIRSF" id="PIRSF002867">
    <property type="entry name" value="CheV"/>
    <property type="match status" value="1"/>
</dbReference>
<dbReference type="Gene3D" id="2.30.30.40">
    <property type="entry name" value="SH3 Domains"/>
    <property type="match status" value="1"/>
</dbReference>
<dbReference type="InterPro" id="IPR011006">
    <property type="entry name" value="CheY-like_superfamily"/>
</dbReference>
<dbReference type="eggNOG" id="COG0784">
    <property type="taxonomic scope" value="Bacteria"/>
</dbReference>
<comment type="caution">
    <text evidence="4">The sequence shown here is derived from an EMBL/GenBank/DDBJ whole genome shotgun (WGS) entry which is preliminary data.</text>
</comment>
<dbReference type="Pfam" id="PF00072">
    <property type="entry name" value="Response_reg"/>
    <property type="match status" value="1"/>
</dbReference>